<dbReference type="NCBIfam" id="TIGR03902">
    <property type="entry name" value="rhom_GG_sort"/>
    <property type="match status" value="1"/>
</dbReference>
<dbReference type="AlphaFoldDB" id="A0A9X0ULB6"/>
<reference evidence="7" key="1">
    <citation type="submission" date="2020-08" db="EMBL/GenBank/DDBJ databases">
        <title>Genome Sequencing and Pan-Genome Analysis of Migratory bird Vibrio Strains, Inner Mongolia.</title>
        <authorList>
            <person name="Zheng L."/>
        </authorList>
    </citation>
    <scope>NUCLEOTIDE SEQUENCE</scope>
    <source>
        <strain evidence="7">M13F</strain>
    </source>
</reference>
<dbReference type="InterPro" id="IPR023826">
    <property type="entry name" value="Rhom-like_SP_proteobac"/>
</dbReference>
<dbReference type="GO" id="GO:0004252">
    <property type="term" value="F:serine-type endopeptidase activity"/>
    <property type="evidence" value="ECO:0007669"/>
    <property type="project" value="InterPro"/>
</dbReference>
<feature type="transmembrane region" description="Helical" evidence="5">
    <location>
        <begin position="87"/>
        <end position="105"/>
    </location>
</feature>
<keyword evidence="3 5" id="KW-1133">Transmembrane helix</keyword>
<feature type="transmembrane region" description="Helical" evidence="5">
    <location>
        <begin position="12"/>
        <end position="32"/>
    </location>
</feature>
<dbReference type="InterPro" id="IPR050925">
    <property type="entry name" value="Rhomboid_protease_S54"/>
</dbReference>
<dbReference type="SUPFAM" id="SSF144091">
    <property type="entry name" value="Rhomboid-like"/>
    <property type="match status" value="1"/>
</dbReference>
<dbReference type="GO" id="GO:0016020">
    <property type="term" value="C:membrane"/>
    <property type="evidence" value="ECO:0007669"/>
    <property type="project" value="UniProtKB-SubCell"/>
</dbReference>
<organism evidence="7 8">
    <name type="scientific">Vibrio metschnikovii</name>
    <dbReference type="NCBI Taxonomy" id="28172"/>
    <lineage>
        <taxon>Bacteria</taxon>
        <taxon>Pseudomonadati</taxon>
        <taxon>Pseudomonadota</taxon>
        <taxon>Gammaproteobacteria</taxon>
        <taxon>Vibrionales</taxon>
        <taxon>Vibrionaceae</taxon>
        <taxon>Vibrio</taxon>
    </lineage>
</organism>
<comment type="caution">
    <text evidence="7">The sequence shown here is derived from an EMBL/GenBank/DDBJ whole genome shotgun (WGS) entry which is preliminary data.</text>
</comment>
<accession>A0A9X0ULB6</accession>
<evidence type="ECO:0000256" key="4">
    <source>
        <dbReference type="ARBA" id="ARBA00023136"/>
    </source>
</evidence>
<feature type="transmembrane region" description="Helical" evidence="5">
    <location>
        <begin position="172"/>
        <end position="191"/>
    </location>
</feature>
<evidence type="ECO:0000313" key="8">
    <source>
        <dbReference type="Proteomes" id="UP000615796"/>
    </source>
</evidence>
<keyword evidence="8" id="KW-1185">Reference proteome</keyword>
<feature type="domain" description="Peptidase S54 rhomboid" evidence="6">
    <location>
        <begin position="48"/>
        <end position="186"/>
    </location>
</feature>
<protein>
    <submittedName>
        <fullName evidence="7">Rhombosortase</fullName>
        <ecNumber evidence="7">3.4.21.-</ecNumber>
    </submittedName>
</protein>
<feature type="transmembrane region" description="Helical" evidence="5">
    <location>
        <begin position="111"/>
        <end position="127"/>
    </location>
</feature>
<gene>
    <name evidence="7" type="primary">rrtA</name>
    <name evidence="7" type="ORF">H8Q88_02955</name>
</gene>
<dbReference type="EMBL" id="JACRUP010000001">
    <property type="protein sequence ID" value="MBC5849918.1"/>
    <property type="molecule type" value="Genomic_DNA"/>
</dbReference>
<keyword evidence="4 5" id="KW-0472">Membrane</keyword>
<name>A0A9X0ULB6_VIBME</name>
<comment type="subcellular location">
    <subcellularLocation>
        <location evidence="1">Membrane</location>
        <topology evidence="1">Multi-pass membrane protein</topology>
    </subcellularLocation>
</comment>
<evidence type="ECO:0000259" key="6">
    <source>
        <dbReference type="Pfam" id="PF01694"/>
    </source>
</evidence>
<dbReference type="Pfam" id="PF01694">
    <property type="entry name" value="Rhomboid"/>
    <property type="match status" value="1"/>
</dbReference>
<evidence type="ECO:0000256" key="3">
    <source>
        <dbReference type="ARBA" id="ARBA00022989"/>
    </source>
</evidence>
<dbReference type="InterPro" id="IPR022764">
    <property type="entry name" value="Peptidase_S54_rhomboid_dom"/>
</dbReference>
<evidence type="ECO:0000256" key="2">
    <source>
        <dbReference type="ARBA" id="ARBA00022692"/>
    </source>
</evidence>
<feature type="transmembrane region" description="Helical" evidence="5">
    <location>
        <begin position="64"/>
        <end position="82"/>
    </location>
</feature>
<feature type="transmembrane region" description="Helical" evidence="5">
    <location>
        <begin position="139"/>
        <end position="160"/>
    </location>
</feature>
<sequence>MSFTTLRTISRHSVTIYLGLMLLSLACLGLQFSPLAEFSAWQLTEIERGQWWRILTGNFTHTNFAHLGMNLAGLWVIVFLFMPSIRLLCFALAVLSLWVGISIFFSDMTLYVGLSGVLHGLFAYFALQEWLHGRRSSLWLVLGVIAKVAWEQWFGASMMTAELIQARVATEAHLAGALGGLVLGLVQFLLIKKRRNTSHGAD</sequence>
<keyword evidence="7" id="KW-0378">Hydrolase</keyword>
<dbReference type="Proteomes" id="UP000615796">
    <property type="component" value="Unassembled WGS sequence"/>
</dbReference>
<dbReference type="PANTHER" id="PTHR43731">
    <property type="entry name" value="RHOMBOID PROTEASE"/>
    <property type="match status" value="1"/>
</dbReference>
<evidence type="ECO:0000256" key="1">
    <source>
        <dbReference type="ARBA" id="ARBA00004141"/>
    </source>
</evidence>
<proteinExistence type="predicted"/>
<dbReference type="Gene3D" id="1.20.1540.10">
    <property type="entry name" value="Rhomboid-like"/>
    <property type="match status" value="1"/>
</dbReference>
<evidence type="ECO:0000313" key="7">
    <source>
        <dbReference type="EMBL" id="MBC5849918.1"/>
    </source>
</evidence>
<dbReference type="RefSeq" id="WP_187025240.1">
    <property type="nucleotide sequence ID" value="NZ_CAWQCL010000034.1"/>
</dbReference>
<evidence type="ECO:0000256" key="5">
    <source>
        <dbReference type="SAM" id="Phobius"/>
    </source>
</evidence>
<dbReference type="EC" id="3.4.21.-" evidence="7"/>
<dbReference type="PROSITE" id="PS51257">
    <property type="entry name" value="PROKAR_LIPOPROTEIN"/>
    <property type="match status" value="1"/>
</dbReference>
<dbReference type="InterPro" id="IPR035952">
    <property type="entry name" value="Rhomboid-like_sf"/>
</dbReference>
<keyword evidence="2 5" id="KW-0812">Transmembrane</keyword>
<dbReference type="PANTHER" id="PTHR43731:SF16">
    <property type="entry name" value="RHOMBOSORTASE"/>
    <property type="match status" value="1"/>
</dbReference>